<name>A0A7R9QHQ2_9ACAR</name>
<dbReference type="GO" id="GO:0005886">
    <property type="term" value="C:plasma membrane"/>
    <property type="evidence" value="ECO:0007669"/>
    <property type="project" value="TreeGrafter"/>
</dbReference>
<accession>A0A7R9QHQ2</accession>
<dbReference type="SUPFAM" id="SSF56801">
    <property type="entry name" value="Acetyl-CoA synthetase-like"/>
    <property type="match status" value="1"/>
</dbReference>
<evidence type="ECO:0000256" key="3">
    <source>
        <dbReference type="ARBA" id="ARBA00022741"/>
    </source>
</evidence>
<evidence type="ECO:0000256" key="2">
    <source>
        <dbReference type="ARBA" id="ARBA00022598"/>
    </source>
</evidence>
<dbReference type="AlphaFoldDB" id="A0A7R9QHQ2"/>
<feature type="non-terminal residue" evidence="5">
    <location>
        <position position="1"/>
    </location>
</feature>
<evidence type="ECO:0000313" key="5">
    <source>
        <dbReference type="EMBL" id="CAD7644634.1"/>
    </source>
</evidence>
<dbReference type="EMBL" id="OC886549">
    <property type="protein sequence ID" value="CAD7644634.1"/>
    <property type="molecule type" value="Genomic_DNA"/>
</dbReference>
<dbReference type="Proteomes" id="UP000759131">
    <property type="component" value="Unassembled WGS sequence"/>
</dbReference>
<keyword evidence="4" id="KW-0067">ATP-binding</keyword>
<organism evidence="5">
    <name type="scientific">Medioppia subpectinata</name>
    <dbReference type="NCBI Taxonomy" id="1979941"/>
    <lineage>
        <taxon>Eukaryota</taxon>
        <taxon>Metazoa</taxon>
        <taxon>Ecdysozoa</taxon>
        <taxon>Arthropoda</taxon>
        <taxon>Chelicerata</taxon>
        <taxon>Arachnida</taxon>
        <taxon>Acari</taxon>
        <taxon>Acariformes</taxon>
        <taxon>Sarcoptiformes</taxon>
        <taxon>Oribatida</taxon>
        <taxon>Brachypylina</taxon>
        <taxon>Oppioidea</taxon>
        <taxon>Oppiidae</taxon>
        <taxon>Medioppia</taxon>
    </lineage>
</organism>
<dbReference type="EMBL" id="CAJPIZ010031974">
    <property type="protein sequence ID" value="CAG2120188.1"/>
    <property type="molecule type" value="Genomic_DNA"/>
</dbReference>
<comment type="similarity">
    <text evidence="1">Belongs to the ATP-dependent AMP-binding enzyme family.</text>
</comment>
<dbReference type="GO" id="GO:0005324">
    <property type="term" value="F:long-chain fatty acid transmembrane transporter activity"/>
    <property type="evidence" value="ECO:0007669"/>
    <property type="project" value="TreeGrafter"/>
</dbReference>
<dbReference type="GO" id="GO:0005789">
    <property type="term" value="C:endoplasmic reticulum membrane"/>
    <property type="evidence" value="ECO:0007669"/>
    <property type="project" value="TreeGrafter"/>
</dbReference>
<sequence length="259" mass="29510">MYTFEDISSEVNEIYPSVKYLIWSKDVNNNTYSTKFTSQSFSHLLDNYSKNSLDIYHKRNFSDHLVYIFTSGTTGGKVKAAIETDARMLLGASGHHIGYKLRKNDNIYVPLPLYHAFAGIGLYIGETCRYLLSQTPKPEDTKHQIRAMCGIGLRKAYWNQFKTRFAIKHIFEFYGASEANVYLVNLNDKEGSCDPMSLEPVRNRKGLCKMIRPGEIGVIVGVHNKISPLHEFKGYTDSGETNKKWIFNIRSKGDSGFMS</sequence>
<dbReference type="PANTHER" id="PTHR43107">
    <property type="entry name" value="LONG-CHAIN FATTY ACID TRANSPORT PROTEIN"/>
    <property type="match status" value="1"/>
</dbReference>
<dbReference type="GO" id="GO:0004467">
    <property type="term" value="F:long-chain fatty acid-CoA ligase activity"/>
    <property type="evidence" value="ECO:0007669"/>
    <property type="project" value="TreeGrafter"/>
</dbReference>
<dbReference type="GO" id="GO:0044539">
    <property type="term" value="P:long-chain fatty acid import into cell"/>
    <property type="evidence" value="ECO:0007669"/>
    <property type="project" value="TreeGrafter"/>
</dbReference>
<gene>
    <name evidence="5" type="ORF">OSB1V03_LOCUS20135</name>
</gene>
<dbReference type="InterPro" id="IPR042099">
    <property type="entry name" value="ANL_N_sf"/>
</dbReference>
<evidence type="ECO:0000256" key="4">
    <source>
        <dbReference type="ARBA" id="ARBA00022840"/>
    </source>
</evidence>
<proteinExistence type="inferred from homology"/>
<evidence type="ECO:0008006" key="7">
    <source>
        <dbReference type="Google" id="ProtNLM"/>
    </source>
</evidence>
<dbReference type="OrthoDB" id="288590at2759"/>
<dbReference type="Gene3D" id="3.40.50.12780">
    <property type="entry name" value="N-terminal domain of ligase-like"/>
    <property type="match status" value="1"/>
</dbReference>
<evidence type="ECO:0000256" key="1">
    <source>
        <dbReference type="ARBA" id="ARBA00006432"/>
    </source>
</evidence>
<reference evidence="5" key="1">
    <citation type="submission" date="2020-11" db="EMBL/GenBank/DDBJ databases">
        <authorList>
            <person name="Tran Van P."/>
        </authorList>
    </citation>
    <scope>NUCLEOTIDE SEQUENCE</scope>
</reference>
<keyword evidence="3" id="KW-0547">Nucleotide-binding</keyword>
<keyword evidence="6" id="KW-1185">Reference proteome</keyword>
<protein>
    <recommendedName>
        <fullName evidence="7">AMP-dependent synthetase/ligase domain-containing protein</fullName>
    </recommendedName>
</protein>
<evidence type="ECO:0000313" key="6">
    <source>
        <dbReference type="Proteomes" id="UP000759131"/>
    </source>
</evidence>
<dbReference type="PANTHER" id="PTHR43107:SF15">
    <property type="entry name" value="FATTY ACID TRANSPORT PROTEIN 3, ISOFORM A"/>
    <property type="match status" value="1"/>
</dbReference>
<keyword evidence="2" id="KW-0436">Ligase</keyword>
<dbReference type="GO" id="GO:0005524">
    <property type="term" value="F:ATP binding"/>
    <property type="evidence" value="ECO:0007669"/>
    <property type="project" value="UniProtKB-KW"/>
</dbReference>